<keyword evidence="2 5" id="KW-0853">WD repeat</keyword>
<reference evidence="7" key="1">
    <citation type="submission" date="2023-04" db="EMBL/GenBank/DDBJ databases">
        <title>Ambrosiozyma monospora NBRC 1965.</title>
        <authorList>
            <person name="Ichikawa N."/>
            <person name="Sato H."/>
            <person name="Tonouchi N."/>
        </authorList>
    </citation>
    <scope>NUCLEOTIDE SEQUENCE</scope>
    <source>
        <strain evidence="7">NBRC 1965</strain>
    </source>
</reference>
<evidence type="ECO:0000256" key="4">
    <source>
        <dbReference type="ARBA" id="ARBA00023242"/>
    </source>
</evidence>
<dbReference type="SMART" id="SM00320">
    <property type="entry name" value="WD40"/>
    <property type="match status" value="2"/>
</dbReference>
<dbReference type="PROSITE" id="PS50082">
    <property type="entry name" value="WD_REPEATS_2"/>
    <property type="match status" value="1"/>
</dbReference>
<dbReference type="PANTHER" id="PTHR44040:SF1">
    <property type="entry name" value="RETINOBLASTOMA-BINDING PROTEIN 5"/>
    <property type="match status" value="1"/>
</dbReference>
<feature type="region of interest" description="Disordered" evidence="6">
    <location>
        <begin position="179"/>
        <end position="238"/>
    </location>
</feature>
<dbReference type="PROSITE" id="PS00678">
    <property type="entry name" value="WD_REPEATS_1"/>
    <property type="match status" value="1"/>
</dbReference>
<sequence length="238" mass="26857">MNLSLLDPFAVASEYPETLTQTLSFGHSTSVKYNNKGDYLASGLVDGTIVVIDKETNNIIKVLRDHTRSITSLNWSPCGRYILSSSRDWKVNLWDLATGEVIRTTYFEGPIWNCVFLPPSTRNLDGKQQLNDGKVTASDCQHENEQHSFRFVAALFEDEPVFVDFSDEENQKVITLDTDPLVDDNSAEPSQQQQSNGNDESGDIEMTPTQEPSEQQQQPKRKKKKIPKHHTIVVIKSL</sequence>
<feature type="compositionally biased region" description="Low complexity" evidence="6">
    <location>
        <begin position="208"/>
        <end position="218"/>
    </location>
</feature>
<evidence type="ECO:0000313" key="8">
    <source>
        <dbReference type="Proteomes" id="UP001165063"/>
    </source>
</evidence>
<feature type="compositionally biased region" description="Basic residues" evidence="6">
    <location>
        <begin position="219"/>
        <end position="231"/>
    </location>
</feature>
<dbReference type="InterPro" id="IPR036322">
    <property type="entry name" value="WD40_repeat_dom_sf"/>
</dbReference>
<keyword evidence="4" id="KW-0539">Nucleus</keyword>
<dbReference type="Proteomes" id="UP001165063">
    <property type="component" value="Unassembled WGS sequence"/>
</dbReference>
<dbReference type="InterPro" id="IPR015943">
    <property type="entry name" value="WD40/YVTN_repeat-like_dom_sf"/>
</dbReference>
<dbReference type="EMBL" id="BSXU01000487">
    <property type="protein sequence ID" value="GMG20861.1"/>
    <property type="molecule type" value="Genomic_DNA"/>
</dbReference>
<organism evidence="7 8">
    <name type="scientific">Ambrosiozyma monospora</name>
    <name type="common">Yeast</name>
    <name type="synonym">Endomycopsis monosporus</name>
    <dbReference type="NCBI Taxonomy" id="43982"/>
    <lineage>
        <taxon>Eukaryota</taxon>
        <taxon>Fungi</taxon>
        <taxon>Dikarya</taxon>
        <taxon>Ascomycota</taxon>
        <taxon>Saccharomycotina</taxon>
        <taxon>Pichiomycetes</taxon>
        <taxon>Pichiales</taxon>
        <taxon>Pichiaceae</taxon>
        <taxon>Ambrosiozyma</taxon>
    </lineage>
</organism>
<dbReference type="InterPro" id="IPR037850">
    <property type="entry name" value="RBBP5/Swd1"/>
</dbReference>
<dbReference type="PANTHER" id="PTHR44040">
    <property type="entry name" value="RETINOBLASTOMA-BINDING PROTEIN 5"/>
    <property type="match status" value="1"/>
</dbReference>
<keyword evidence="8" id="KW-1185">Reference proteome</keyword>
<dbReference type="InterPro" id="IPR019775">
    <property type="entry name" value="WD40_repeat_CS"/>
</dbReference>
<dbReference type="SUPFAM" id="SSF50978">
    <property type="entry name" value="WD40 repeat-like"/>
    <property type="match status" value="1"/>
</dbReference>
<dbReference type="AlphaFoldDB" id="A0A9W6YTE5"/>
<comment type="caution">
    <text evidence="7">The sequence shown here is derived from an EMBL/GenBank/DDBJ whole genome shotgun (WGS) entry which is preliminary data.</text>
</comment>
<feature type="repeat" description="WD" evidence="5">
    <location>
        <begin position="63"/>
        <end position="104"/>
    </location>
</feature>
<dbReference type="Pfam" id="PF00400">
    <property type="entry name" value="WD40"/>
    <property type="match status" value="2"/>
</dbReference>
<proteinExistence type="predicted"/>
<gene>
    <name evidence="7" type="ORF">Amon01_000154900</name>
</gene>
<name>A0A9W6YTE5_AMBMO</name>
<evidence type="ECO:0000256" key="2">
    <source>
        <dbReference type="ARBA" id="ARBA00022574"/>
    </source>
</evidence>
<feature type="compositionally biased region" description="Polar residues" evidence="6">
    <location>
        <begin position="187"/>
        <end position="199"/>
    </location>
</feature>
<accession>A0A9W6YTE5</accession>
<dbReference type="InterPro" id="IPR001680">
    <property type="entry name" value="WD40_rpt"/>
</dbReference>
<dbReference type="GO" id="GO:0048188">
    <property type="term" value="C:Set1C/COMPASS complex"/>
    <property type="evidence" value="ECO:0007669"/>
    <property type="project" value="InterPro"/>
</dbReference>
<dbReference type="OrthoDB" id="196858at2759"/>
<dbReference type="Gene3D" id="2.130.10.10">
    <property type="entry name" value="YVTN repeat-like/Quinoprotein amine dehydrogenase"/>
    <property type="match status" value="1"/>
</dbReference>
<evidence type="ECO:0000256" key="1">
    <source>
        <dbReference type="ARBA" id="ARBA00004123"/>
    </source>
</evidence>
<keyword evidence="3" id="KW-0677">Repeat</keyword>
<evidence type="ECO:0000313" key="7">
    <source>
        <dbReference type="EMBL" id="GMG20861.1"/>
    </source>
</evidence>
<evidence type="ECO:0000256" key="5">
    <source>
        <dbReference type="PROSITE-ProRule" id="PRU00221"/>
    </source>
</evidence>
<dbReference type="PROSITE" id="PS50294">
    <property type="entry name" value="WD_REPEATS_REGION"/>
    <property type="match status" value="1"/>
</dbReference>
<comment type="subcellular location">
    <subcellularLocation>
        <location evidence="1">Nucleus</location>
    </subcellularLocation>
</comment>
<evidence type="ECO:0000256" key="6">
    <source>
        <dbReference type="SAM" id="MobiDB-lite"/>
    </source>
</evidence>
<evidence type="ECO:0000256" key="3">
    <source>
        <dbReference type="ARBA" id="ARBA00022737"/>
    </source>
</evidence>
<protein>
    <submittedName>
        <fullName evidence="7">Unnamed protein product</fullName>
    </submittedName>
</protein>